<evidence type="ECO:0000313" key="1">
    <source>
        <dbReference type="EMBL" id="QJA89648.1"/>
    </source>
</evidence>
<reference evidence="1" key="1">
    <citation type="submission" date="2020-03" db="EMBL/GenBank/DDBJ databases">
        <title>The deep terrestrial virosphere.</title>
        <authorList>
            <person name="Holmfeldt K."/>
            <person name="Nilsson E."/>
            <person name="Simone D."/>
            <person name="Lopez-Fernandez M."/>
            <person name="Wu X."/>
            <person name="de Brujin I."/>
            <person name="Lundin D."/>
            <person name="Andersson A."/>
            <person name="Bertilsson S."/>
            <person name="Dopson M."/>
        </authorList>
    </citation>
    <scope>NUCLEOTIDE SEQUENCE</scope>
    <source>
        <strain evidence="1">MM415B02520</strain>
    </source>
</reference>
<protein>
    <submittedName>
        <fullName evidence="1">Uncharacterized protein</fullName>
    </submittedName>
</protein>
<sequence>MAQTQTWTNTGITELVQLLYAGTGATKLMSIVGLTDTTACTAAVTSTYASPADAKCTDTGLEIANITTIAVATANTAGDSVDFDHVFTASGTKNVSGIIVCNDDDDVAFIECCFNAVLAMENTDTLTIDGRATIDQA</sequence>
<gene>
    <name evidence="1" type="ORF">MM415B02520_0003</name>
</gene>
<organism evidence="1">
    <name type="scientific">viral metagenome</name>
    <dbReference type="NCBI Taxonomy" id="1070528"/>
    <lineage>
        <taxon>unclassified sequences</taxon>
        <taxon>metagenomes</taxon>
        <taxon>organismal metagenomes</taxon>
    </lineage>
</organism>
<proteinExistence type="predicted"/>
<dbReference type="EMBL" id="MT142859">
    <property type="protein sequence ID" value="QJA89648.1"/>
    <property type="molecule type" value="Genomic_DNA"/>
</dbReference>
<dbReference type="AlphaFoldDB" id="A0A6M3L966"/>
<accession>A0A6M3L966</accession>
<name>A0A6M3L966_9ZZZZ</name>